<dbReference type="InterPro" id="IPR007422">
    <property type="entry name" value="Peptidase_Prp"/>
</dbReference>
<evidence type="ECO:0000313" key="7">
    <source>
        <dbReference type="EMBL" id="RDU35061.1"/>
    </source>
</evidence>
<gene>
    <name evidence="7" type="ORF">DRW41_19980</name>
</gene>
<keyword evidence="1" id="KW-0690">Ribosome biogenesis</keyword>
<keyword evidence="3" id="KW-0378">Hydrolase</keyword>
<dbReference type="GO" id="GO:0042254">
    <property type="term" value="P:ribosome biogenesis"/>
    <property type="evidence" value="ECO:0007669"/>
    <property type="project" value="UniProtKB-KW"/>
</dbReference>
<dbReference type="EMBL" id="QNQT01000014">
    <property type="protein sequence ID" value="RDU35061.1"/>
    <property type="molecule type" value="Genomic_DNA"/>
</dbReference>
<keyword evidence="2 7" id="KW-0645">Protease</keyword>
<dbReference type="SUPFAM" id="SSF118010">
    <property type="entry name" value="TM1457-like"/>
    <property type="match status" value="1"/>
</dbReference>
<reference evidence="7 8" key="1">
    <citation type="submission" date="2018-07" db="EMBL/GenBank/DDBJ databases">
        <title>Bacillus sp. YLB-04 draft genome sequence.</title>
        <authorList>
            <person name="Yu L."/>
            <person name="Tang X."/>
        </authorList>
    </citation>
    <scope>NUCLEOTIDE SEQUENCE [LARGE SCALE GENOMIC DNA]</scope>
    <source>
        <strain evidence="7 8">YLB-04</strain>
    </source>
</reference>
<dbReference type="GO" id="GO:0008234">
    <property type="term" value="F:cysteine-type peptidase activity"/>
    <property type="evidence" value="ECO:0007669"/>
    <property type="project" value="UniProtKB-KW"/>
</dbReference>
<dbReference type="CDD" id="cd16332">
    <property type="entry name" value="Prp-like"/>
    <property type="match status" value="1"/>
</dbReference>
<evidence type="ECO:0000256" key="2">
    <source>
        <dbReference type="ARBA" id="ARBA00022670"/>
    </source>
</evidence>
<dbReference type="PANTHER" id="PTHR39178:SF1">
    <property type="entry name" value="RIBOSOMAL-PROCESSING CYSTEINE PROTEASE PRP"/>
    <property type="match status" value="1"/>
</dbReference>
<comment type="similarity">
    <text evidence="5">Belongs to the Prp family.</text>
</comment>
<dbReference type="Pfam" id="PF04327">
    <property type="entry name" value="Peptidase_Prp"/>
    <property type="match status" value="1"/>
</dbReference>
<dbReference type="GO" id="GO:0006508">
    <property type="term" value="P:proteolysis"/>
    <property type="evidence" value="ECO:0007669"/>
    <property type="project" value="UniProtKB-KW"/>
</dbReference>
<dbReference type="RefSeq" id="WP_115453801.1">
    <property type="nucleotide sequence ID" value="NZ_QNQT01000014.1"/>
</dbReference>
<proteinExistence type="inferred from homology"/>
<dbReference type="InterPro" id="IPR036764">
    <property type="entry name" value="Peptidase_Prp_sf"/>
</dbReference>
<keyword evidence="4" id="KW-0788">Thiol protease</keyword>
<dbReference type="OrthoDB" id="48998at2"/>
<dbReference type="Gene3D" id="3.30.70.1490">
    <property type="entry name" value="Cysteine protease Prp"/>
    <property type="match status" value="1"/>
</dbReference>
<keyword evidence="8" id="KW-1185">Reference proteome</keyword>
<dbReference type="AlphaFoldDB" id="A0A3D8GL33"/>
<organism evidence="7 8">
    <name type="scientific">Neobacillus piezotolerans</name>
    <dbReference type="NCBI Taxonomy" id="2259171"/>
    <lineage>
        <taxon>Bacteria</taxon>
        <taxon>Bacillati</taxon>
        <taxon>Bacillota</taxon>
        <taxon>Bacilli</taxon>
        <taxon>Bacillales</taxon>
        <taxon>Bacillaceae</taxon>
        <taxon>Neobacillus</taxon>
    </lineage>
</organism>
<protein>
    <recommendedName>
        <fullName evidence="6">Ribosomal processing cysteine protease Prp</fullName>
    </recommendedName>
</protein>
<name>A0A3D8GL33_9BACI</name>
<evidence type="ECO:0000256" key="4">
    <source>
        <dbReference type="ARBA" id="ARBA00022807"/>
    </source>
</evidence>
<dbReference type="Proteomes" id="UP000257144">
    <property type="component" value="Unassembled WGS sequence"/>
</dbReference>
<dbReference type="PANTHER" id="PTHR39178">
    <property type="entry name" value="HYPOTHETICAL RIBOSOME-ASSOCIATED PROTEIN"/>
    <property type="match status" value="1"/>
</dbReference>
<evidence type="ECO:0000256" key="5">
    <source>
        <dbReference type="ARBA" id="ARBA00044503"/>
    </source>
</evidence>
<evidence type="ECO:0000256" key="1">
    <source>
        <dbReference type="ARBA" id="ARBA00022517"/>
    </source>
</evidence>
<evidence type="ECO:0000313" key="8">
    <source>
        <dbReference type="Proteomes" id="UP000257144"/>
    </source>
</evidence>
<evidence type="ECO:0000256" key="6">
    <source>
        <dbReference type="ARBA" id="ARBA00044538"/>
    </source>
</evidence>
<accession>A0A3D8GL33</accession>
<evidence type="ECO:0000256" key="3">
    <source>
        <dbReference type="ARBA" id="ARBA00022801"/>
    </source>
</evidence>
<comment type="caution">
    <text evidence="7">The sequence shown here is derived from an EMBL/GenBank/DDBJ whole genome shotgun (WGS) entry which is preliminary data.</text>
</comment>
<sequence>MIDAVIYRNDSGLIQSFSISGHAFFAKRGKDIVCAGVSAIAVGTINAIHEITGVTPEIENGEGLLRCVIPGNLPAQEHDRIQILLEGMYYSLKTIEEEYGKHIRITFKNQEVE</sequence>